<feature type="transmembrane region" description="Helical" evidence="1">
    <location>
        <begin position="87"/>
        <end position="108"/>
    </location>
</feature>
<evidence type="ECO:0000313" key="3">
    <source>
        <dbReference type="Proteomes" id="UP001595616"/>
    </source>
</evidence>
<proteinExistence type="predicted"/>
<dbReference type="EMBL" id="JBHRYQ010000001">
    <property type="protein sequence ID" value="MFC3809371.1"/>
    <property type="molecule type" value="Genomic_DNA"/>
</dbReference>
<protein>
    <submittedName>
        <fullName evidence="2">Uncharacterized protein</fullName>
    </submittedName>
</protein>
<comment type="caution">
    <text evidence="2">The sequence shown here is derived from an EMBL/GenBank/DDBJ whole genome shotgun (WGS) entry which is preliminary data.</text>
</comment>
<name>A0ABV7YQX9_9BACT</name>
<dbReference type="RefSeq" id="WP_379834339.1">
    <property type="nucleotide sequence ID" value="NZ_JBHRYQ010000001.1"/>
</dbReference>
<gene>
    <name evidence="2" type="ORF">ACFOOI_01775</name>
</gene>
<feature type="transmembrane region" description="Helical" evidence="1">
    <location>
        <begin position="7"/>
        <end position="26"/>
    </location>
</feature>
<dbReference type="Proteomes" id="UP001595616">
    <property type="component" value="Unassembled WGS sequence"/>
</dbReference>
<keyword evidence="3" id="KW-1185">Reference proteome</keyword>
<feature type="transmembrane region" description="Helical" evidence="1">
    <location>
        <begin position="230"/>
        <end position="248"/>
    </location>
</feature>
<reference evidence="3" key="1">
    <citation type="journal article" date="2019" name="Int. J. Syst. Evol. Microbiol.">
        <title>The Global Catalogue of Microorganisms (GCM) 10K type strain sequencing project: providing services to taxonomists for standard genome sequencing and annotation.</title>
        <authorList>
            <consortium name="The Broad Institute Genomics Platform"/>
            <consortium name="The Broad Institute Genome Sequencing Center for Infectious Disease"/>
            <person name="Wu L."/>
            <person name="Ma J."/>
        </authorList>
    </citation>
    <scope>NUCLEOTIDE SEQUENCE [LARGE SCALE GENOMIC DNA]</scope>
    <source>
        <strain evidence="3">CECT 7956</strain>
    </source>
</reference>
<keyword evidence="1" id="KW-0812">Transmembrane</keyword>
<feature type="transmembrane region" description="Helical" evidence="1">
    <location>
        <begin position="167"/>
        <end position="186"/>
    </location>
</feature>
<evidence type="ECO:0000313" key="2">
    <source>
        <dbReference type="EMBL" id="MFC3809371.1"/>
    </source>
</evidence>
<accession>A0ABV7YQX9</accession>
<feature type="transmembrane region" description="Helical" evidence="1">
    <location>
        <begin position="57"/>
        <end position="78"/>
    </location>
</feature>
<keyword evidence="1" id="KW-1133">Transmembrane helix</keyword>
<feature type="transmembrane region" description="Helical" evidence="1">
    <location>
        <begin position="128"/>
        <end position="146"/>
    </location>
</feature>
<sequence length="249" mass="28141">MNKQNKKLWYLAAIGILSYMVADIIHEVIGHGGTSLITGNKIELLTMVYFKSSPGNILVDIGGPIANLFFGGLSYYMLTKSSFAQLFLFQVTAYNLFWFSGTILHSAISHTGDWTFAMKELLSEPYSKILLISAGILFYMMILRILNYYLSLDTNEQQTEPLTKHNILYSFIFAALGSFVAGLFYATDRLHSGLEGLLEMAASLPILFLKFRKNTIDKTYQFRQNYYVELAVFILYIAFCLTLGKGITN</sequence>
<organism evidence="2 3">
    <name type="scientific">Lacihabitans lacunae</name>
    <dbReference type="NCBI Taxonomy" id="1028214"/>
    <lineage>
        <taxon>Bacteria</taxon>
        <taxon>Pseudomonadati</taxon>
        <taxon>Bacteroidota</taxon>
        <taxon>Cytophagia</taxon>
        <taxon>Cytophagales</taxon>
        <taxon>Leadbetterellaceae</taxon>
        <taxon>Lacihabitans</taxon>
    </lineage>
</organism>
<evidence type="ECO:0000256" key="1">
    <source>
        <dbReference type="SAM" id="Phobius"/>
    </source>
</evidence>
<keyword evidence="1" id="KW-0472">Membrane</keyword>